<dbReference type="PROSITE" id="PS00112">
    <property type="entry name" value="PHOSPHAGEN_KINASE"/>
    <property type="match status" value="1"/>
</dbReference>
<comment type="catalytic activity">
    <reaction evidence="5 6">
        <text>L-arginyl-[protein] + ATP = N(omega)-phospho-L-arginyl-[protein] + ADP + H(+)</text>
        <dbReference type="Rhea" id="RHEA:43384"/>
        <dbReference type="Rhea" id="RHEA-COMP:10532"/>
        <dbReference type="Rhea" id="RHEA-COMP:10533"/>
        <dbReference type="ChEBI" id="CHEBI:15378"/>
        <dbReference type="ChEBI" id="CHEBI:29965"/>
        <dbReference type="ChEBI" id="CHEBI:30616"/>
        <dbReference type="ChEBI" id="CHEBI:83226"/>
        <dbReference type="ChEBI" id="CHEBI:456216"/>
        <dbReference type="EC" id="2.7.14.1"/>
    </reaction>
</comment>
<dbReference type="GO" id="GO:0005615">
    <property type="term" value="C:extracellular space"/>
    <property type="evidence" value="ECO:0007669"/>
    <property type="project" value="TreeGrafter"/>
</dbReference>
<dbReference type="NCBIfam" id="NF002193">
    <property type="entry name" value="PRK01059.1-3"/>
    <property type="match status" value="1"/>
</dbReference>
<dbReference type="GO" id="GO:1990424">
    <property type="term" value="F:protein arginine kinase activity"/>
    <property type="evidence" value="ECO:0007669"/>
    <property type="project" value="UniProtKB-EC"/>
</dbReference>
<protein>
    <recommendedName>
        <fullName evidence="6">Protein-arginine kinase</fullName>
        <ecNumber evidence="6">2.7.14.1</ecNumber>
    </recommendedName>
</protein>
<feature type="domain" description="Phosphagen kinase C-terminal" evidence="9">
    <location>
        <begin position="21"/>
        <end position="245"/>
    </location>
</feature>
<accession>A0AAI8DK75</accession>
<dbReference type="InterPro" id="IPR022415">
    <property type="entry name" value="ATP-guanido_PTrfase_AS"/>
</dbReference>
<feature type="binding site" evidence="6 7">
    <location>
        <position position="83"/>
    </location>
    <ligand>
        <name>ATP</name>
        <dbReference type="ChEBI" id="CHEBI:30616"/>
    </ligand>
</feature>
<evidence type="ECO:0000256" key="5">
    <source>
        <dbReference type="ARBA" id="ARBA00051816"/>
    </source>
</evidence>
<organism evidence="10 11">
    <name type="scientific">Mammaliicoccus sciuri</name>
    <name type="common">Staphylococcus sciuri</name>
    <dbReference type="NCBI Taxonomy" id="1296"/>
    <lineage>
        <taxon>Bacteria</taxon>
        <taxon>Bacillati</taxon>
        <taxon>Bacillota</taxon>
        <taxon>Bacilli</taxon>
        <taxon>Bacillales</taxon>
        <taxon>Staphylococcaceae</taxon>
        <taxon>Mammaliicoccus</taxon>
    </lineage>
</organism>
<dbReference type="PANTHER" id="PTHR11547:SF38">
    <property type="entry name" value="ARGININE KINASE 1-RELATED"/>
    <property type="match status" value="1"/>
</dbReference>
<evidence type="ECO:0000256" key="2">
    <source>
        <dbReference type="ARBA" id="ARBA00022741"/>
    </source>
</evidence>
<dbReference type="GO" id="GO:0004111">
    <property type="term" value="F:creatine kinase activity"/>
    <property type="evidence" value="ECO:0007669"/>
    <property type="project" value="InterPro"/>
</dbReference>
<feature type="binding site" evidence="6 7">
    <location>
        <begin position="167"/>
        <end position="171"/>
    </location>
    <ligand>
        <name>ATP</name>
        <dbReference type="ChEBI" id="CHEBI:30616"/>
    </ligand>
</feature>
<dbReference type="GO" id="GO:0046314">
    <property type="term" value="P:phosphocreatine biosynthetic process"/>
    <property type="evidence" value="ECO:0007669"/>
    <property type="project" value="InterPro"/>
</dbReference>
<evidence type="ECO:0000256" key="4">
    <source>
        <dbReference type="ARBA" id="ARBA00022840"/>
    </source>
</evidence>
<dbReference type="GO" id="GO:0005524">
    <property type="term" value="F:ATP binding"/>
    <property type="evidence" value="ECO:0007669"/>
    <property type="project" value="UniProtKB-UniRule"/>
</dbReference>
<keyword evidence="3 6" id="KW-0418">Kinase</keyword>
<evidence type="ECO:0000313" key="10">
    <source>
        <dbReference type="EMBL" id="ASE35237.1"/>
    </source>
</evidence>
<feature type="binding site" evidence="6 7">
    <location>
        <begin position="24"/>
        <end position="28"/>
    </location>
    <ligand>
        <name>ATP</name>
        <dbReference type="ChEBI" id="CHEBI:30616"/>
    </ligand>
</feature>
<sequence length="335" mass="38349">MEEHMNEHISDWMKETEDTPIVMSSRIRLARNLQDEVHPLKYEEDDETGNKVIEKVSKALSELKLTKLSDLSELDQNKLVFKHLISPALTKQKFGAVLLNDDESTSVMINEEDHVRIQVMGHNLVLNELYETASKLDDELDKHLTISYDEQHGFLTTCPTNIGTGLRASVMLHLPGLSIMKRMKRIGQAINRFGYTIRGIYGEGTGALGHVYQISNQLTLGKTEEEIIEDLTQIVEQIISEEEQIRHRLDRFNHMETKDRVHRAKGILKSAQLISVEEASLRLSEMKLGIDLGHIKSNNFNFDNLMVTIQTPFFEGNDSEQSVDEQRATFLREHI</sequence>
<dbReference type="PROSITE" id="PS51510">
    <property type="entry name" value="PHOSPHAGEN_KINASE_C"/>
    <property type="match status" value="1"/>
</dbReference>
<dbReference type="EC" id="2.7.14.1" evidence="6"/>
<evidence type="ECO:0000259" key="9">
    <source>
        <dbReference type="PROSITE" id="PS51510"/>
    </source>
</evidence>
<feature type="binding site" evidence="6 7">
    <location>
        <position position="116"/>
    </location>
    <ligand>
        <name>ATP</name>
        <dbReference type="ChEBI" id="CHEBI:30616"/>
    </ligand>
</feature>
<evidence type="ECO:0000313" key="11">
    <source>
        <dbReference type="Proteomes" id="UP000197058"/>
    </source>
</evidence>
<dbReference type="AlphaFoldDB" id="A0AAI8DK75"/>
<feature type="binding site" evidence="6 7">
    <location>
        <begin position="198"/>
        <end position="203"/>
    </location>
    <ligand>
        <name>ATP</name>
        <dbReference type="ChEBI" id="CHEBI:30616"/>
    </ligand>
</feature>
<dbReference type="CDD" id="cd07930">
    <property type="entry name" value="bacterial_phosphagen_kinase"/>
    <property type="match status" value="1"/>
</dbReference>
<keyword evidence="2 6" id="KW-0547">Nucleotide-binding</keyword>
<comment type="caution">
    <text evidence="6">Lacks conserved residue(s) required for the propagation of feature annotation.</text>
</comment>
<name>A0AAI8DK75_MAMSC</name>
<evidence type="ECO:0000256" key="6">
    <source>
        <dbReference type="HAMAP-Rule" id="MF_00602"/>
    </source>
</evidence>
<dbReference type="Gene3D" id="3.30.590.10">
    <property type="entry name" value="Glutamine synthetase/guanido kinase, catalytic domain"/>
    <property type="match status" value="1"/>
</dbReference>
<gene>
    <name evidence="6" type="primary">mcsB</name>
    <name evidence="10" type="ORF">CEP64_11675</name>
</gene>
<comment type="function">
    <text evidence="6">Catalyzes the specific phosphorylation of arginine residues in proteins.</text>
</comment>
<dbReference type="RefSeq" id="WP_084755396.1">
    <property type="nucleotide sequence ID" value="NZ_CP022046.2"/>
</dbReference>
<dbReference type="InterPro" id="IPR023660">
    <property type="entry name" value="Arg_Kinase"/>
</dbReference>
<comment type="similarity">
    <text evidence="6 7 8">Belongs to the ATP:guanido phosphotransferase family.</text>
</comment>
<dbReference type="InterPro" id="IPR000749">
    <property type="entry name" value="ATP-guanido_PTrfase"/>
</dbReference>
<dbReference type="InterPro" id="IPR022414">
    <property type="entry name" value="ATP-guanido_PTrfase_cat"/>
</dbReference>
<evidence type="ECO:0000256" key="3">
    <source>
        <dbReference type="ARBA" id="ARBA00022777"/>
    </source>
</evidence>
<keyword evidence="1 6" id="KW-0808">Transferase</keyword>
<keyword evidence="4 6" id="KW-0067">ATP-binding</keyword>
<dbReference type="SUPFAM" id="SSF55931">
    <property type="entry name" value="Glutamine synthetase/guanido kinase"/>
    <property type="match status" value="1"/>
</dbReference>
<dbReference type="KEGG" id="sscu:CEP64_11675"/>
<evidence type="ECO:0000256" key="1">
    <source>
        <dbReference type="ARBA" id="ARBA00022679"/>
    </source>
</evidence>
<reference evidence="11" key="1">
    <citation type="submission" date="2017-06" db="EMBL/GenBank/DDBJ databases">
        <title>FDA dAtabase for Regulatory Grade micrObial Sequences (FDA-ARGOS): Supporting development and validation of Infectious Disease Dx tests.</title>
        <authorList>
            <person name="Goldberg B."/>
            <person name="Campos J."/>
            <person name="Tallon L."/>
            <person name="Sadzewicz L."/>
            <person name="Sengamalay N."/>
            <person name="Ott S."/>
            <person name="Godinez A."/>
            <person name="Nagaraj S."/>
            <person name="Vavikolanu K."/>
            <person name="Nadendla S."/>
            <person name="George J."/>
            <person name="Geyer C."/>
            <person name="Sichtig H."/>
        </authorList>
    </citation>
    <scope>NUCLEOTIDE SEQUENCE [LARGE SCALE GENOMIC DNA]</scope>
    <source>
        <strain evidence="11">FDAARGOS_285</strain>
    </source>
</reference>
<evidence type="ECO:0000256" key="8">
    <source>
        <dbReference type="RuleBase" id="RU000505"/>
    </source>
</evidence>
<dbReference type="Pfam" id="PF00217">
    <property type="entry name" value="ATP-gua_Ptrans"/>
    <property type="match status" value="1"/>
</dbReference>
<dbReference type="InterPro" id="IPR014746">
    <property type="entry name" value="Gln_synth/guanido_kin_cat_dom"/>
</dbReference>
<dbReference type="HAMAP" id="MF_00602">
    <property type="entry name" value="Prot_Arg_kinase"/>
    <property type="match status" value="1"/>
</dbReference>
<dbReference type="EMBL" id="CP022046">
    <property type="protein sequence ID" value="ASE35237.1"/>
    <property type="molecule type" value="Genomic_DNA"/>
</dbReference>
<evidence type="ECO:0000256" key="7">
    <source>
        <dbReference type="PROSITE-ProRule" id="PRU00843"/>
    </source>
</evidence>
<dbReference type="Proteomes" id="UP000197058">
    <property type="component" value="Chromosome"/>
</dbReference>
<dbReference type="FunFam" id="3.30.590.10:FF:000007">
    <property type="entry name" value="Protein-arginine kinase"/>
    <property type="match status" value="1"/>
</dbReference>
<dbReference type="PANTHER" id="PTHR11547">
    <property type="entry name" value="ARGININE OR CREATINE KINASE"/>
    <property type="match status" value="1"/>
</dbReference>
<proteinExistence type="inferred from homology"/>